<accession>A0ABW0EG02</accession>
<protein>
    <recommendedName>
        <fullName evidence="4">Lipoprotein</fullName>
    </recommendedName>
</protein>
<sequence length="202" mass="22720">MTGPTFKCFIRKATIGALSLLFAFSLHSCVYEDKKDDNPTPGITESLHFNFKTPDWERNIDCERLDLPAIDLDSATYIVSATSASTLSTFYFSYPKDSSQIVKPTNLKQYSIKRVGNYDGPFQLALKLPVTEGSSQRLISKDGLSADSYNEIVSVKYDGHNATEAFFKVKAKYQMQTAEVNDPNLQKTVSGTFHFRIRTTRK</sequence>
<feature type="signal peptide" evidence="1">
    <location>
        <begin position="1"/>
        <end position="28"/>
    </location>
</feature>
<evidence type="ECO:0000256" key="1">
    <source>
        <dbReference type="SAM" id="SignalP"/>
    </source>
</evidence>
<proteinExistence type="predicted"/>
<keyword evidence="3" id="KW-1185">Reference proteome</keyword>
<gene>
    <name evidence="2" type="ORF">ACFPIB_16305</name>
</gene>
<dbReference type="RefSeq" id="WP_378018535.1">
    <property type="nucleotide sequence ID" value="NZ_JBHSKT010000012.1"/>
</dbReference>
<reference evidence="3" key="1">
    <citation type="journal article" date="2019" name="Int. J. Syst. Evol. Microbiol.">
        <title>The Global Catalogue of Microorganisms (GCM) 10K type strain sequencing project: providing services to taxonomists for standard genome sequencing and annotation.</title>
        <authorList>
            <consortium name="The Broad Institute Genomics Platform"/>
            <consortium name="The Broad Institute Genome Sequencing Center for Infectious Disease"/>
            <person name="Wu L."/>
            <person name="Ma J."/>
        </authorList>
    </citation>
    <scope>NUCLEOTIDE SEQUENCE [LARGE SCALE GENOMIC DNA]</scope>
    <source>
        <strain evidence="3">KACC 12602</strain>
    </source>
</reference>
<organism evidence="2 3">
    <name type="scientific">Adhaeribacter terreus</name>
    <dbReference type="NCBI Taxonomy" id="529703"/>
    <lineage>
        <taxon>Bacteria</taxon>
        <taxon>Pseudomonadati</taxon>
        <taxon>Bacteroidota</taxon>
        <taxon>Cytophagia</taxon>
        <taxon>Cytophagales</taxon>
        <taxon>Hymenobacteraceae</taxon>
        <taxon>Adhaeribacter</taxon>
    </lineage>
</organism>
<comment type="caution">
    <text evidence="2">The sequence shown here is derived from an EMBL/GenBank/DDBJ whole genome shotgun (WGS) entry which is preliminary data.</text>
</comment>
<evidence type="ECO:0008006" key="4">
    <source>
        <dbReference type="Google" id="ProtNLM"/>
    </source>
</evidence>
<feature type="chain" id="PRO_5046635209" description="Lipoprotein" evidence="1">
    <location>
        <begin position="29"/>
        <end position="202"/>
    </location>
</feature>
<name>A0ABW0EG02_9BACT</name>
<evidence type="ECO:0000313" key="2">
    <source>
        <dbReference type="EMBL" id="MFC5272178.1"/>
    </source>
</evidence>
<dbReference type="Proteomes" id="UP001596161">
    <property type="component" value="Unassembled WGS sequence"/>
</dbReference>
<dbReference type="EMBL" id="JBHSKT010000012">
    <property type="protein sequence ID" value="MFC5272178.1"/>
    <property type="molecule type" value="Genomic_DNA"/>
</dbReference>
<evidence type="ECO:0000313" key="3">
    <source>
        <dbReference type="Proteomes" id="UP001596161"/>
    </source>
</evidence>
<keyword evidence="1" id="KW-0732">Signal</keyword>